<dbReference type="WBParaSite" id="HNAJ_0000079001-mRNA-1">
    <property type="protein sequence ID" value="HNAJ_0000079001-mRNA-1"/>
    <property type="gene ID" value="HNAJ_0000079001"/>
</dbReference>
<dbReference type="InterPro" id="IPR052102">
    <property type="entry name" value="Enkurin_domain-protein"/>
</dbReference>
<sequence length="345" mass="39298">MHDKAGLSKPPEPGTCCFRIKPAGNGHEAPEYIYNLLFQHSKPVKPEKLASTMFKKDPPPLPDAVPKASHKTMGLPGSFCLNNNKDKHLQKQPFILKHSKKLYVDQDCVKMQIKATAKAFEELKLSQPEGRIKDACCAGLKPRLPVTQKYSQRVECLEVPNRTNWIERNAISNITRKPGERVSDQGRKVFVDRNKGDKQAIVSTKTHSGLEKRFVYKPTYGKVPEYLKRRKEILKASREQYSHYFNEKALQNAEYMLTEAERDELLKDLKNAWDSYNAKFLLFKGDECSGKKKACKEYLENQLKSLEGDIKMIKSHQYIFVEADKTPGIDASAVVAANEIPIENN</sequence>
<dbReference type="Proteomes" id="UP000278807">
    <property type="component" value="Unassembled WGS sequence"/>
</dbReference>
<accession>A0A0R3T1M9</accession>
<dbReference type="OrthoDB" id="2123594at2759"/>
<keyword evidence="5" id="KW-0966">Cell projection</keyword>
<proteinExistence type="predicted"/>
<comment type="subcellular location">
    <subcellularLocation>
        <location evidence="1">Cell projection</location>
        <location evidence="1">Cilium</location>
    </subcellularLocation>
    <subcellularLocation>
        <location evidence="2">Cytoplasm</location>
        <location evidence="2">Cytoskeleton</location>
    </subcellularLocation>
</comment>
<reference evidence="7 8" key="2">
    <citation type="submission" date="2018-11" db="EMBL/GenBank/DDBJ databases">
        <authorList>
            <consortium name="Pathogen Informatics"/>
        </authorList>
    </citation>
    <scope>NUCLEOTIDE SEQUENCE [LARGE SCALE GENOMIC DNA]</scope>
</reference>
<name>A0A0R3T1M9_RODNA</name>
<evidence type="ECO:0000313" key="7">
    <source>
        <dbReference type="EMBL" id="VDN96649.1"/>
    </source>
</evidence>
<dbReference type="Pfam" id="PF13864">
    <property type="entry name" value="Enkurin"/>
    <property type="match status" value="1"/>
</dbReference>
<feature type="domain" description="Enkurin" evidence="6">
    <location>
        <begin position="229"/>
        <end position="321"/>
    </location>
</feature>
<protein>
    <submittedName>
        <fullName evidence="9">Enkurin domain-containing protein</fullName>
    </submittedName>
</protein>
<reference evidence="9" key="1">
    <citation type="submission" date="2017-02" db="UniProtKB">
        <authorList>
            <consortium name="WormBaseParasite"/>
        </authorList>
    </citation>
    <scope>IDENTIFICATION</scope>
</reference>
<dbReference type="PANTHER" id="PTHR21490">
    <property type="entry name" value="ENKURIN-RELATED"/>
    <property type="match status" value="1"/>
</dbReference>
<evidence type="ECO:0000256" key="4">
    <source>
        <dbReference type="ARBA" id="ARBA00023212"/>
    </source>
</evidence>
<evidence type="ECO:0000313" key="8">
    <source>
        <dbReference type="Proteomes" id="UP000278807"/>
    </source>
</evidence>
<dbReference type="GO" id="GO:0005516">
    <property type="term" value="F:calmodulin binding"/>
    <property type="evidence" value="ECO:0007669"/>
    <property type="project" value="TreeGrafter"/>
</dbReference>
<keyword evidence="8" id="KW-1185">Reference proteome</keyword>
<evidence type="ECO:0000256" key="2">
    <source>
        <dbReference type="ARBA" id="ARBA00004245"/>
    </source>
</evidence>
<dbReference type="GO" id="GO:0001669">
    <property type="term" value="C:acrosomal vesicle"/>
    <property type="evidence" value="ECO:0007669"/>
    <property type="project" value="TreeGrafter"/>
</dbReference>
<evidence type="ECO:0000256" key="1">
    <source>
        <dbReference type="ARBA" id="ARBA00004138"/>
    </source>
</evidence>
<organism evidence="9">
    <name type="scientific">Rodentolepis nana</name>
    <name type="common">Dwarf tapeworm</name>
    <name type="synonym">Hymenolepis nana</name>
    <dbReference type="NCBI Taxonomy" id="102285"/>
    <lineage>
        <taxon>Eukaryota</taxon>
        <taxon>Metazoa</taxon>
        <taxon>Spiralia</taxon>
        <taxon>Lophotrochozoa</taxon>
        <taxon>Platyhelminthes</taxon>
        <taxon>Cestoda</taxon>
        <taxon>Eucestoda</taxon>
        <taxon>Cyclophyllidea</taxon>
        <taxon>Hymenolepididae</taxon>
        <taxon>Rodentolepis</taxon>
    </lineage>
</organism>
<dbReference type="PROSITE" id="PS51665">
    <property type="entry name" value="ENKURIN"/>
    <property type="match status" value="1"/>
</dbReference>
<dbReference type="InterPro" id="IPR027012">
    <property type="entry name" value="Enkurin_dom"/>
</dbReference>
<dbReference type="EMBL" id="UZAE01000250">
    <property type="protein sequence ID" value="VDN96649.1"/>
    <property type="molecule type" value="Genomic_DNA"/>
</dbReference>
<evidence type="ECO:0000259" key="6">
    <source>
        <dbReference type="PROSITE" id="PS51665"/>
    </source>
</evidence>
<dbReference type="PANTHER" id="PTHR21490:SF0">
    <property type="entry name" value="ENKURIN"/>
    <property type="match status" value="1"/>
</dbReference>
<dbReference type="GO" id="GO:0005879">
    <property type="term" value="C:axonemal microtubule"/>
    <property type="evidence" value="ECO:0007669"/>
    <property type="project" value="TreeGrafter"/>
</dbReference>
<dbReference type="AlphaFoldDB" id="A0A0R3T1M9"/>
<evidence type="ECO:0000256" key="3">
    <source>
        <dbReference type="ARBA" id="ARBA00022490"/>
    </source>
</evidence>
<evidence type="ECO:0000256" key="5">
    <source>
        <dbReference type="ARBA" id="ARBA00023273"/>
    </source>
</evidence>
<evidence type="ECO:0000313" key="9">
    <source>
        <dbReference type="WBParaSite" id="HNAJ_0000079001-mRNA-1"/>
    </source>
</evidence>
<gene>
    <name evidence="7" type="ORF">HNAJ_LOCUS790</name>
</gene>
<keyword evidence="3" id="KW-0963">Cytoplasm</keyword>
<keyword evidence="4" id="KW-0206">Cytoskeleton</keyword>